<reference evidence="4 5" key="1">
    <citation type="submission" date="2018-11" db="EMBL/GenBank/DDBJ databases">
        <title>The draft genome sequence of Amphritea opalescens ANRC-JH13T.</title>
        <authorList>
            <person name="Fang Z."/>
            <person name="Zhang Y."/>
            <person name="Han X."/>
        </authorList>
    </citation>
    <scope>NUCLEOTIDE SEQUENCE [LARGE SCALE GENOMIC DNA]</scope>
    <source>
        <strain evidence="4 5">ANRC-JH13</strain>
    </source>
</reference>
<dbReference type="Proteomes" id="UP000283087">
    <property type="component" value="Unassembled WGS sequence"/>
</dbReference>
<evidence type="ECO:0000313" key="5">
    <source>
        <dbReference type="Proteomes" id="UP000283087"/>
    </source>
</evidence>
<dbReference type="GO" id="GO:0005886">
    <property type="term" value="C:plasma membrane"/>
    <property type="evidence" value="ECO:0007669"/>
    <property type="project" value="TreeGrafter"/>
</dbReference>
<feature type="domain" description="Multidrug resistance protein MdtA-like alpha-helical hairpin" evidence="3">
    <location>
        <begin position="102"/>
        <end position="169"/>
    </location>
</feature>
<organism evidence="4 5">
    <name type="scientific">Amphritea opalescens</name>
    <dbReference type="NCBI Taxonomy" id="2490544"/>
    <lineage>
        <taxon>Bacteria</taxon>
        <taxon>Pseudomonadati</taxon>
        <taxon>Pseudomonadota</taxon>
        <taxon>Gammaproteobacteria</taxon>
        <taxon>Oceanospirillales</taxon>
        <taxon>Oceanospirillaceae</taxon>
        <taxon>Amphritea</taxon>
    </lineage>
</organism>
<evidence type="ECO:0000256" key="1">
    <source>
        <dbReference type="SAM" id="Coils"/>
    </source>
</evidence>
<feature type="transmembrane region" description="Helical" evidence="2">
    <location>
        <begin position="7"/>
        <end position="28"/>
    </location>
</feature>
<keyword evidence="2" id="KW-1133">Transmembrane helix</keyword>
<dbReference type="PANTHER" id="PTHR30438">
    <property type="entry name" value="36 KDA ANTIGEN-RELATED"/>
    <property type="match status" value="1"/>
</dbReference>
<dbReference type="InterPro" id="IPR058624">
    <property type="entry name" value="MdtA-like_HH"/>
</dbReference>
<dbReference type="AlphaFoldDB" id="A0A430KRU3"/>
<evidence type="ECO:0000313" key="4">
    <source>
        <dbReference type="EMBL" id="RTE66190.1"/>
    </source>
</evidence>
<gene>
    <name evidence="4" type="ORF">EH243_08715</name>
</gene>
<keyword evidence="5" id="KW-1185">Reference proteome</keyword>
<keyword evidence="2" id="KW-0472">Membrane</keyword>
<dbReference type="Gene3D" id="2.40.50.100">
    <property type="match status" value="1"/>
</dbReference>
<comment type="caution">
    <text evidence="4">The sequence shown here is derived from an EMBL/GenBank/DDBJ whole genome shotgun (WGS) entry which is preliminary data.</text>
</comment>
<name>A0A430KRU3_9GAMM</name>
<feature type="coiled-coil region" evidence="1">
    <location>
        <begin position="79"/>
        <end position="174"/>
    </location>
</feature>
<dbReference type="PANTHER" id="PTHR30438:SF2">
    <property type="entry name" value="MEMBRANE PROTEIN"/>
    <property type="match status" value="1"/>
</dbReference>
<protein>
    <submittedName>
        <fullName evidence="4">HlyD family efflux transporter periplasmic adaptor subunit</fullName>
    </submittedName>
</protein>
<keyword evidence="2" id="KW-0812">Transmembrane</keyword>
<evidence type="ECO:0000256" key="2">
    <source>
        <dbReference type="SAM" id="Phobius"/>
    </source>
</evidence>
<accession>A0A430KRU3</accession>
<keyword evidence="1" id="KW-0175">Coiled coil</keyword>
<sequence length="340" mass="36536">MENNVKRVIIGVVLLLAVAASWLLWQYFQAPTLPADLASGNGRIEAVQVDISTKIAGRVESISAQEGDLVQPGQTVAMIDTAQLRAQRLRADAQIASAESQVAAAEASIAQAKARLVLAQQELARARELLKRGHASQESYDTNVSAVAVAKANLKAAEATLVSQQRNVDATRADAQGIQTQIDDATLVAPSIGRVLYRLAEPGEVLGSGGKVLTLVNLADVYMETFLPSSQAHRVAIGAEARVKLDILDVAIPATVSFVSPESQFTPKEVETASEREKLMFRVKVRVPEALVRAYIDRVKTGVRGVAYIRLTALPGEEPSAWPEFLQKLPPMVNPDTNSD</sequence>
<proteinExistence type="predicted"/>
<dbReference type="OrthoDB" id="9778236at2"/>
<dbReference type="Gene3D" id="2.40.30.170">
    <property type="match status" value="1"/>
</dbReference>
<dbReference type="SUPFAM" id="SSF111369">
    <property type="entry name" value="HlyD-like secretion proteins"/>
    <property type="match status" value="2"/>
</dbReference>
<dbReference type="Gene3D" id="1.10.287.470">
    <property type="entry name" value="Helix hairpin bin"/>
    <property type="match status" value="1"/>
</dbReference>
<dbReference type="Pfam" id="PF25876">
    <property type="entry name" value="HH_MFP_RND"/>
    <property type="match status" value="1"/>
</dbReference>
<evidence type="ECO:0000259" key="3">
    <source>
        <dbReference type="Pfam" id="PF25876"/>
    </source>
</evidence>
<dbReference type="EMBL" id="RQXW01000006">
    <property type="protein sequence ID" value="RTE66190.1"/>
    <property type="molecule type" value="Genomic_DNA"/>
</dbReference>